<dbReference type="EMBL" id="BLXT01005682">
    <property type="protein sequence ID" value="GFO25020.1"/>
    <property type="molecule type" value="Genomic_DNA"/>
</dbReference>
<dbReference type="Proteomes" id="UP000735302">
    <property type="component" value="Unassembled WGS sequence"/>
</dbReference>
<keyword evidence="3" id="KW-1185">Reference proteome</keyword>
<proteinExistence type="predicted"/>
<comment type="caution">
    <text evidence="2">The sequence shown here is derived from an EMBL/GenBank/DDBJ whole genome shotgun (WGS) entry which is preliminary data.</text>
</comment>
<gene>
    <name evidence="2" type="ORF">PoB_005152500</name>
</gene>
<protein>
    <submittedName>
        <fullName evidence="2">Uncharacterized protein</fullName>
    </submittedName>
</protein>
<organism evidence="2 3">
    <name type="scientific">Plakobranchus ocellatus</name>
    <dbReference type="NCBI Taxonomy" id="259542"/>
    <lineage>
        <taxon>Eukaryota</taxon>
        <taxon>Metazoa</taxon>
        <taxon>Spiralia</taxon>
        <taxon>Lophotrochozoa</taxon>
        <taxon>Mollusca</taxon>
        <taxon>Gastropoda</taxon>
        <taxon>Heterobranchia</taxon>
        <taxon>Euthyneura</taxon>
        <taxon>Panpulmonata</taxon>
        <taxon>Sacoglossa</taxon>
        <taxon>Placobranchoidea</taxon>
        <taxon>Plakobranchidae</taxon>
        <taxon>Plakobranchus</taxon>
    </lineage>
</organism>
<sequence length="342" mass="38783">MQGIQSGSTVSIQEKEDPIKSKRRDQGNHECEVLDTASSEAAESAYNWDYCLKNPGHTNFISARELKLDHFPEWCRHPSVLENVKTIAALTVRLRVFYTSCERPDGYSFSQHRGSDVLHTGTAWIWVVHHCNGSCQCSECASSSSPHQEWFKLYLETACHVVYNTEEAKCTKVDIFYDDEKAMVEGRARTLDGMELIRKNEVKDNCILLCATHDETLAKHLSAQTLKIENKYPSSKFWRVWFRTKWQRLCVVVSHPHGQPKQMTIGDAGKLLTEEHFTYTADTCPGSSDAPVIVILFNEKGKNKSYRAFLAPHSQWLAESKMNQSGCGHELASLDFSSNVLN</sequence>
<accession>A0AAV4C0W9</accession>
<dbReference type="InterPro" id="IPR009003">
    <property type="entry name" value="Peptidase_S1_PA"/>
</dbReference>
<feature type="compositionally biased region" description="Basic and acidic residues" evidence="1">
    <location>
        <begin position="13"/>
        <end position="30"/>
    </location>
</feature>
<name>A0AAV4C0W9_9GAST</name>
<dbReference type="SUPFAM" id="SSF50494">
    <property type="entry name" value="Trypsin-like serine proteases"/>
    <property type="match status" value="1"/>
</dbReference>
<evidence type="ECO:0000256" key="1">
    <source>
        <dbReference type="SAM" id="MobiDB-lite"/>
    </source>
</evidence>
<dbReference type="AlphaFoldDB" id="A0AAV4C0W9"/>
<evidence type="ECO:0000313" key="2">
    <source>
        <dbReference type="EMBL" id="GFO25020.1"/>
    </source>
</evidence>
<feature type="compositionally biased region" description="Polar residues" evidence="1">
    <location>
        <begin position="1"/>
        <end position="12"/>
    </location>
</feature>
<reference evidence="2 3" key="1">
    <citation type="journal article" date="2021" name="Elife">
        <title>Chloroplast acquisition without the gene transfer in kleptoplastic sea slugs, Plakobranchus ocellatus.</title>
        <authorList>
            <person name="Maeda T."/>
            <person name="Takahashi S."/>
            <person name="Yoshida T."/>
            <person name="Shimamura S."/>
            <person name="Takaki Y."/>
            <person name="Nagai Y."/>
            <person name="Toyoda A."/>
            <person name="Suzuki Y."/>
            <person name="Arimoto A."/>
            <person name="Ishii H."/>
            <person name="Satoh N."/>
            <person name="Nishiyama T."/>
            <person name="Hasebe M."/>
            <person name="Maruyama T."/>
            <person name="Minagawa J."/>
            <person name="Obokata J."/>
            <person name="Shigenobu S."/>
        </authorList>
    </citation>
    <scope>NUCLEOTIDE SEQUENCE [LARGE SCALE GENOMIC DNA]</scope>
</reference>
<evidence type="ECO:0000313" key="3">
    <source>
        <dbReference type="Proteomes" id="UP000735302"/>
    </source>
</evidence>
<feature type="region of interest" description="Disordered" evidence="1">
    <location>
        <begin position="1"/>
        <end position="30"/>
    </location>
</feature>